<gene>
    <name evidence="3" type="ORF">L3X38_026493</name>
</gene>
<dbReference type="GO" id="GO:0003677">
    <property type="term" value="F:DNA binding"/>
    <property type="evidence" value="ECO:0007669"/>
    <property type="project" value="InterPro"/>
</dbReference>
<name>A0AAD4YYI7_PRUDU</name>
<evidence type="ECO:0000313" key="4">
    <source>
        <dbReference type="Proteomes" id="UP001054821"/>
    </source>
</evidence>
<dbReference type="InterPro" id="IPR012337">
    <property type="entry name" value="RNaseH-like_sf"/>
</dbReference>
<evidence type="ECO:0000259" key="2">
    <source>
        <dbReference type="Pfam" id="PF14372"/>
    </source>
</evidence>
<accession>A0AAD4YYI7</accession>
<dbReference type="InterPro" id="IPR025525">
    <property type="entry name" value="hAT-like_transposase_RNase-H"/>
</dbReference>
<protein>
    <recommendedName>
        <fullName evidence="2">hAT-like transposase RNase-H fold domain-containing protein</fullName>
    </recommendedName>
</protein>
<feature type="region of interest" description="Disordered" evidence="1">
    <location>
        <begin position="79"/>
        <end position="104"/>
    </location>
</feature>
<evidence type="ECO:0000313" key="3">
    <source>
        <dbReference type="EMBL" id="KAI5327097.1"/>
    </source>
</evidence>
<dbReference type="PANTHER" id="PTHR23272">
    <property type="entry name" value="BED FINGER-RELATED"/>
    <property type="match status" value="1"/>
</dbReference>
<evidence type="ECO:0000256" key="1">
    <source>
        <dbReference type="SAM" id="MobiDB-lite"/>
    </source>
</evidence>
<dbReference type="SUPFAM" id="SSF53098">
    <property type="entry name" value="Ribonuclease H-like"/>
    <property type="match status" value="1"/>
</dbReference>
<reference evidence="3 4" key="1">
    <citation type="journal article" date="2022" name="G3 (Bethesda)">
        <title>Whole-genome sequence and methylome profiling of the almond [Prunus dulcis (Mill.) D.A. Webb] cultivar 'Nonpareil'.</title>
        <authorList>
            <person name="D'Amico-Willman K.M."/>
            <person name="Ouma W.Z."/>
            <person name="Meulia T."/>
            <person name="Sideli G.M."/>
            <person name="Gradziel T.M."/>
            <person name="Fresnedo-Ramirez J."/>
        </authorList>
    </citation>
    <scope>NUCLEOTIDE SEQUENCE [LARGE SCALE GENOMIC DNA]</scope>
    <source>
        <strain evidence="3">Clone GOH B32 T37-40</strain>
    </source>
</reference>
<dbReference type="PANTHER" id="PTHR23272:SF161">
    <property type="entry name" value="ZINC FINGER BED DOMAIN-CONTAINING PROTEIN RICESLEEPER 1-LIKE"/>
    <property type="match status" value="1"/>
</dbReference>
<dbReference type="Pfam" id="PF14372">
    <property type="entry name" value="hAT-like_RNase-H"/>
    <property type="match status" value="1"/>
</dbReference>
<dbReference type="EMBL" id="JAJFAZ020000005">
    <property type="protein sequence ID" value="KAI5327097.1"/>
    <property type="molecule type" value="Genomic_DNA"/>
</dbReference>
<comment type="caution">
    <text evidence="3">The sequence shown here is derived from an EMBL/GenBank/DDBJ whole genome shotgun (WGS) entry which is preliminary data.</text>
</comment>
<organism evidence="3 4">
    <name type="scientific">Prunus dulcis</name>
    <name type="common">Almond</name>
    <name type="synonym">Amygdalus dulcis</name>
    <dbReference type="NCBI Taxonomy" id="3755"/>
    <lineage>
        <taxon>Eukaryota</taxon>
        <taxon>Viridiplantae</taxon>
        <taxon>Streptophyta</taxon>
        <taxon>Embryophyta</taxon>
        <taxon>Tracheophyta</taxon>
        <taxon>Spermatophyta</taxon>
        <taxon>Magnoliopsida</taxon>
        <taxon>eudicotyledons</taxon>
        <taxon>Gunneridae</taxon>
        <taxon>Pentapetalae</taxon>
        <taxon>rosids</taxon>
        <taxon>fabids</taxon>
        <taxon>Rosales</taxon>
        <taxon>Rosaceae</taxon>
        <taxon>Amygdaloideae</taxon>
        <taxon>Amygdaleae</taxon>
        <taxon>Prunus</taxon>
    </lineage>
</organism>
<feature type="domain" description="hAT-like transposase RNase-H fold" evidence="2">
    <location>
        <begin position="2"/>
        <end position="75"/>
    </location>
</feature>
<proteinExistence type="predicted"/>
<dbReference type="Proteomes" id="UP001054821">
    <property type="component" value="Chromosome 5"/>
</dbReference>
<keyword evidence="4" id="KW-1185">Reference proteome</keyword>
<dbReference type="AlphaFoldDB" id="A0AAD4YYI7"/>
<sequence>MVLNDMACSMKMKFEKYWGDLDKVNQLLMVAFVLDPRYKLGNLGFVLKRRFEKSQDATKKKNEVKKLLMKLYEEYVIPSPSTTQSSSPYSDISSTISTTMTSSN</sequence>